<organism evidence="3">
    <name type="scientific">marine metagenome</name>
    <dbReference type="NCBI Taxonomy" id="408172"/>
    <lineage>
        <taxon>unclassified sequences</taxon>
        <taxon>metagenomes</taxon>
        <taxon>ecological metagenomes</taxon>
    </lineage>
</organism>
<evidence type="ECO:0000256" key="1">
    <source>
        <dbReference type="SAM" id="Phobius"/>
    </source>
</evidence>
<proteinExistence type="predicted"/>
<name>A0A382VQK5_9ZZZZ</name>
<dbReference type="Pfam" id="PF20581">
    <property type="entry name" value="DUF6785"/>
    <property type="match status" value="1"/>
</dbReference>
<dbReference type="InterPro" id="IPR046712">
    <property type="entry name" value="DUF6785"/>
</dbReference>
<feature type="transmembrane region" description="Helical" evidence="1">
    <location>
        <begin position="222"/>
        <end position="243"/>
    </location>
</feature>
<reference evidence="3" key="1">
    <citation type="submission" date="2018-05" db="EMBL/GenBank/DDBJ databases">
        <authorList>
            <person name="Lanie J.A."/>
            <person name="Ng W.-L."/>
            <person name="Kazmierczak K.M."/>
            <person name="Andrzejewski T.M."/>
            <person name="Davidsen T.M."/>
            <person name="Wayne K.J."/>
            <person name="Tettelin H."/>
            <person name="Glass J.I."/>
            <person name="Rusch D."/>
            <person name="Podicherti R."/>
            <person name="Tsui H.-C.T."/>
            <person name="Winkler M.E."/>
        </authorList>
    </citation>
    <scope>NUCLEOTIDE SEQUENCE</scope>
</reference>
<keyword evidence="1" id="KW-0472">Membrane</keyword>
<protein>
    <recommendedName>
        <fullName evidence="2">DUF6785 domain-containing protein</fullName>
    </recommendedName>
</protein>
<accession>A0A382VQK5</accession>
<keyword evidence="1" id="KW-1133">Transmembrane helix</keyword>
<dbReference type="AlphaFoldDB" id="A0A382VQK5"/>
<feature type="non-terminal residue" evidence="3">
    <location>
        <position position="1"/>
    </location>
</feature>
<evidence type="ECO:0000313" key="3">
    <source>
        <dbReference type="EMBL" id="SVD48191.1"/>
    </source>
</evidence>
<feature type="transmembrane region" description="Helical" evidence="1">
    <location>
        <begin position="161"/>
        <end position="181"/>
    </location>
</feature>
<feature type="transmembrane region" description="Helical" evidence="1">
    <location>
        <begin position="111"/>
        <end position="127"/>
    </location>
</feature>
<sequence>IRVRLNYLMLGLTYFINTGVSFSLWLFFFIAKFQEAICATLGIYSAEPLGRFGHMGPTMGMLSHQTIGGMVVLMLMGLWTAREHLRDVWSQTWSGHSEADSGELMSYRSSVIGLSAGLSIMGVWLWRAGMPGWVVPIFLFAAFAIFFALTRVIVEAGLSSAVEGLTAGGFVVSGLGSSLLGPGGLVAVGYTLVWAGDLLVFAMAPCANGIRLLHEVKGNRKRILAMMVAALSIALLGSIYMTLKLGYQYGALNMHRQYFSWFAQEPFKMASQFISTPVAANWA</sequence>
<keyword evidence="1" id="KW-0812">Transmembrane</keyword>
<feature type="domain" description="DUF6785" evidence="2">
    <location>
        <begin position="3"/>
        <end position="250"/>
    </location>
</feature>
<feature type="non-terminal residue" evidence="3">
    <location>
        <position position="283"/>
    </location>
</feature>
<evidence type="ECO:0000259" key="2">
    <source>
        <dbReference type="Pfam" id="PF20581"/>
    </source>
</evidence>
<feature type="transmembrane region" description="Helical" evidence="1">
    <location>
        <begin position="187"/>
        <end position="210"/>
    </location>
</feature>
<gene>
    <name evidence="3" type="ORF">METZ01_LOCUS401045</name>
</gene>
<feature type="transmembrane region" description="Helical" evidence="1">
    <location>
        <begin position="62"/>
        <end position="81"/>
    </location>
</feature>
<feature type="transmembrane region" description="Helical" evidence="1">
    <location>
        <begin position="133"/>
        <end position="154"/>
    </location>
</feature>
<dbReference type="EMBL" id="UINC01153454">
    <property type="protein sequence ID" value="SVD48191.1"/>
    <property type="molecule type" value="Genomic_DNA"/>
</dbReference>
<feature type="transmembrane region" description="Helical" evidence="1">
    <location>
        <begin position="7"/>
        <end position="31"/>
    </location>
</feature>